<evidence type="ECO:0000256" key="1">
    <source>
        <dbReference type="SAM" id="SignalP"/>
    </source>
</evidence>
<comment type="caution">
    <text evidence="3">The sequence shown here is derived from an EMBL/GenBank/DDBJ whole genome shotgun (WGS) entry which is preliminary data.</text>
</comment>
<evidence type="ECO:0000313" key="3">
    <source>
        <dbReference type="EMBL" id="GFZ94835.1"/>
    </source>
</evidence>
<dbReference type="AlphaFoldDB" id="A0A8J2TS48"/>
<name>A0A8J2TS48_9FLAO</name>
<reference evidence="3" key="2">
    <citation type="submission" date="2020-09" db="EMBL/GenBank/DDBJ databases">
        <authorList>
            <person name="Sun Q."/>
            <person name="Zhou Y."/>
        </authorList>
    </citation>
    <scope>NUCLEOTIDE SEQUENCE</scope>
    <source>
        <strain evidence="3">CGMCC 1.15295</strain>
    </source>
</reference>
<feature type="signal peptide" evidence="1">
    <location>
        <begin position="1"/>
        <end position="22"/>
    </location>
</feature>
<proteinExistence type="predicted"/>
<evidence type="ECO:0000313" key="2">
    <source>
        <dbReference type="EMBL" id="GFZ94812.1"/>
    </source>
</evidence>
<gene>
    <name evidence="2" type="ORF">GCM10011531_28150</name>
    <name evidence="3" type="ORF">GCM10011531_28190</name>
</gene>
<accession>A0A8J2TS48</accession>
<evidence type="ECO:0000313" key="4">
    <source>
        <dbReference type="Proteomes" id="UP000598120"/>
    </source>
</evidence>
<dbReference type="Proteomes" id="UP000598120">
    <property type="component" value="Unassembled WGS sequence"/>
</dbReference>
<organism evidence="3 4">
    <name type="scientific">Aquaticitalea lipolytica</name>
    <dbReference type="NCBI Taxonomy" id="1247562"/>
    <lineage>
        <taxon>Bacteria</taxon>
        <taxon>Pseudomonadati</taxon>
        <taxon>Bacteroidota</taxon>
        <taxon>Flavobacteriia</taxon>
        <taxon>Flavobacteriales</taxon>
        <taxon>Flavobacteriaceae</taxon>
        <taxon>Aquaticitalea</taxon>
    </lineage>
</organism>
<protein>
    <submittedName>
        <fullName evidence="3">Uncharacterized protein</fullName>
    </submittedName>
</protein>
<dbReference type="EMBL" id="BMIC01000014">
    <property type="protein sequence ID" value="GFZ94812.1"/>
    <property type="molecule type" value="Genomic_DNA"/>
</dbReference>
<reference evidence="3 4" key="1">
    <citation type="journal article" date="2014" name="Int. J. Syst. Evol. Microbiol.">
        <title>Complete genome sequence of Corynebacterium casei LMG S-19264T (=DSM 44701T), isolated from a smear-ripened cheese.</title>
        <authorList>
            <consortium name="US DOE Joint Genome Institute (JGI-PGF)"/>
            <person name="Walter F."/>
            <person name="Albersmeier A."/>
            <person name="Kalinowski J."/>
            <person name="Ruckert C."/>
        </authorList>
    </citation>
    <scope>NUCLEOTIDE SEQUENCE [LARGE SCALE GENOMIC DNA]</scope>
    <source>
        <strain evidence="3 4">CGMCC 1.15295</strain>
    </source>
</reference>
<keyword evidence="4" id="KW-1185">Reference proteome</keyword>
<feature type="chain" id="PRO_5036271479" evidence="1">
    <location>
        <begin position="23"/>
        <end position="131"/>
    </location>
</feature>
<dbReference type="EMBL" id="BMIC01000014">
    <property type="protein sequence ID" value="GFZ94835.1"/>
    <property type="molecule type" value="Genomic_DNA"/>
</dbReference>
<sequence>MRILLKIIPILVFILSTCSLSAQVSDYTLTSSSVTIGNENIAIGSTLSKTGNDLRWIQQSSETVNITDFQITGTSGDWNQSTSMGMVTYNIAMDGDDLGTFVLEGTTAGVTVILTLDQQQHSFSINTITYQ</sequence>
<keyword evidence="1" id="KW-0732">Signal</keyword>
<dbReference type="RefSeq" id="WP_188607051.1">
    <property type="nucleotide sequence ID" value="NZ_BMIC01000014.1"/>
</dbReference>